<dbReference type="Proteomes" id="UP000271162">
    <property type="component" value="Unassembled WGS sequence"/>
</dbReference>
<dbReference type="InterPro" id="IPR013783">
    <property type="entry name" value="Ig-like_fold"/>
</dbReference>
<name>A0A0N4YFE3_NIPBR</name>
<evidence type="ECO:0000313" key="4">
    <source>
        <dbReference type="WBParaSite" id="NBR_0001547201-mRNA-1"/>
    </source>
</evidence>
<feature type="domain" description="MSP" evidence="1">
    <location>
        <begin position="1"/>
        <end position="67"/>
    </location>
</feature>
<dbReference type="PROSITE" id="PS50202">
    <property type="entry name" value="MSP"/>
    <property type="match status" value="1"/>
</dbReference>
<dbReference type="PANTHER" id="PTHR22947:SF3">
    <property type="entry name" value="MSP DOMAIN-CONTAINING PROTEIN-RELATED"/>
    <property type="match status" value="1"/>
</dbReference>
<dbReference type="Pfam" id="PF00635">
    <property type="entry name" value="Motile_Sperm"/>
    <property type="match status" value="1"/>
</dbReference>
<organism evidence="4">
    <name type="scientific">Nippostrongylus brasiliensis</name>
    <name type="common">Rat hookworm</name>
    <dbReference type="NCBI Taxonomy" id="27835"/>
    <lineage>
        <taxon>Eukaryota</taxon>
        <taxon>Metazoa</taxon>
        <taxon>Ecdysozoa</taxon>
        <taxon>Nematoda</taxon>
        <taxon>Chromadorea</taxon>
        <taxon>Rhabditida</taxon>
        <taxon>Rhabditina</taxon>
        <taxon>Rhabditomorpha</taxon>
        <taxon>Strongyloidea</taxon>
        <taxon>Heligmosomidae</taxon>
        <taxon>Nippostrongylus</taxon>
    </lineage>
</organism>
<dbReference type="InterPro" id="IPR051774">
    <property type="entry name" value="Sperm-specific_class_P"/>
</dbReference>
<accession>A0A0N4YFE3</accession>
<dbReference type="EMBL" id="UYSL01021751">
    <property type="protein sequence ID" value="VDL79067.1"/>
    <property type="molecule type" value="Genomic_DNA"/>
</dbReference>
<dbReference type="AlphaFoldDB" id="A0A0N4YFE3"/>
<gene>
    <name evidence="2" type="ORF">NBR_LOCUS15473</name>
</gene>
<dbReference type="InterPro" id="IPR000535">
    <property type="entry name" value="MSP_dom"/>
</dbReference>
<sequence>MSISNDTTTIQAVKIRCSDNALFRITPPMGCIQPKETLNVTIHRTHAPIKLDKLIVLAVAVGSCLSS</sequence>
<dbReference type="WBParaSite" id="NBR_0001547201-mRNA-1">
    <property type="protein sequence ID" value="NBR_0001547201-mRNA-1"/>
    <property type="gene ID" value="NBR_0001547201"/>
</dbReference>
<keyword evidence="3" id="KW-1185">Reference proteome</keyword>
<dbReference type="PANTHER" id="PTHR22947">
    <property type="entry name" value="MAJOR SPERM PROTEIN"/>
    <property type="match status" value="1"/>
</dbReference>
<dbReference type="STRING" id="27835.A0A0N4YFE3"/>
<evidence type="ECO:0000259" key="1">
    <source>
        <dbReference type="PROSITE" id="PS50202"/>
    </source>
</evidence>
<proteinExistence type="predicted"/>
<evidence type="ECO:0000313" key="3">
    <source>
        <dbReference type="Proteomes" id="UP000271162"/>
    </source>
</evidence>
<dbReference type="Gene3D" id="2.60.40.10">
    <property type="entry name" value="Immunoglobulins"/>
    <property type="match status" value="1"/>
</dbReference>
<reference evidence="2 3" key="2">
    <citation type="submission" date="2018-11" db="EMBL/GenBank/DDBJ databases">
        <authorList>
            <consortium name="Pathogen Informatics"/>
        </authorList>
    </citation>
    <scope>NUCLEOTIDE SEQUENCE [LARGE SCALE GENOMIC DNA]</scope>
</reference>
<dbReference type="InterPro" id="IPR008962">
    <property type="entry name" value="PapD-like_sf"/>
</dbReference>
<protein>
    <submittedName>
        <fullName evidence="4">MSP domain-containing protein</fullName>
    </submittedName>
</protein>
<reference evidence="4" key="1">
    <citation type="submission" date="2017-02" db="UniProtKB">
        <authorList>
            <consortium name="WormBaseParasite"/>
        </authorList>
    </citation>
    <scope>IDENTIFICATION</scope>
</reference>
<evidence type="ECO:0000313" key="2">
    <source>
        <dbReference type="EMBL" id="VDL79067.1"/>
    </source>
</evidence>
<dbReference type="SUPFAM" id="SSF49354">
    <property type="entry name" value="PapD-like"/>
    <property type="match status" value="1"/>
</dbReference>